<evidence type="ECO:0000256" key="4">
    <source>
        <dbReference type="ARBA" id="ARBA00023134"/>
    </source>
</evidence>
<keyword evidence="4" id="KW-0342">GTP-binding</keyword>
<sequence>MKNNHVNDIYPKLDEIGQFIKFGRTQLIDDIKKSCNNFQDNFDNLNQKYEVQQQESISVKQTLETVNKQLDTVQNKYDLVSRFLDAKPSQSDSLQQFKSLVATDFIEFANHESALAEEAQALLLLQDVEKRLEEITSFPSIYNKNIVAVGGGFSAGKSEFLNSFFIDKELKLPVGINPVTAIPTYITIGDNNSIKGYSYKGGIVDISTILYKQLSHDFIKSLGFNLKDIAPVMTIETSMESYSNICFIDTPGYNPSNTGYTDNDGDTSKEYLEHANILLWTIGIDTNGTIPASDLEFLENIALEDKKIYIIANKSDLRSNDDIEDILDIFEEILDEYDIEYQGISAFSSINKEEITYRKKSLFEFLEEVNSPVEVQESILSELTIVFNMYRDAIKEQILWTSNIQSHFKSLELDLLESGININESEKVDKRLEKMRDIFKTSHLQKQLKDLENLKDNIMNSVEGVFQSLK</sequence>
<accession>A0A6S6TN08</accession>
<dbReference type="InterPro" id="IPR027417">
    <property type="entry name" value="P-loop_NTPase"/>
</dbReference>
<dbReference type="SUPFAM" id="SSF52540">
    <property type="entry name" value="P-loop containing nucleoside triphosphate hydrolases"/>
    <property type="match status" value="1"/>
</dbReference>
<dbReference type="PANTHER" id="PTHR10465">
    <property type="entry name" value="TRANSMEMBRANE GTPASE FZO1"/>
    <property type="match status" value="1"/>
</dbReference>
<feature type="domain" description="Dynamin N-terminal" evidence="7">
    <location>
        <begin position="147"/>
        <end position="311"/>
    </location>
</feature>
<feature type="coiled-coil region" evidence="6">
    <location>
        <begin position="28"/>
        <end position="55"/>
    </location>
</feature>
<evidence type="ECO:0000259" key="7">
    <source>
        <dbReference type="Pfam" id="PF00350"/>
    </source>
</evidence>
<dbReference type="InterPro" id="IPR027094">
    <property type="entry name" value="Mitofusin_fam"/>
</dbReference>
<evidence type="ECO:0000256" key="3">
    <source>
        <dbReference type="ARBA" id="ARBA00022801"/>
    </source>
</evidence>
<evidence type="ECO:0000256" key="1">
    <source>
        <dbReference type="ARBA" id="ARBA00004370"/>
    </source>
</evidence>
<dbReference type="GO" id="GO:0005525">
    <property type="term" value="F:GTP binding"/>
    <property type="evidence" value="ECO:0007669"/>
    <property type="project" value="UniProtKB-KW"/>
</dbReference>
<dbReference type="GO" id="GO:0003924">
    <property type="term" value="F:GTPase activity"/>
    <property type="evidence" value="ECO:0007669"/>
    <property type="project" value="InterPro"/>
</dbReference>
<comment type="subcellular location">
    <subcellularLocation>
        <location evidence="1">Membrane</location>
    </subcellularLocation>
</comment>
<reference evidence="8" key="1">
    <citation type="submission" date="2020-01" db="EMBL/GenBank/DDBJ databases">
        <authorList>
            <person name="Meier V. D."/>
            <person name="Meier V D."/>
        </authorList>
    </citation>
    <scope>NUCLEOTIDE SEQUENCE</scope>
    <source>
        <strain evidence="8">HLG_WM_MAG_04</strain>
    </source>
</reference>
<evidence type="ECO:0000256" key="5">
    <source>
        <dbReference type="ARBA" id="ARBA00023136"/>
    </source>
</evidence>
<dbReference type="Pfam" id="PF00350">
    <property type="entry name" value="Dynamin_N"/>
    <property type="match status" value="1"/>
</dbReference>
<dbReference type="EMBL" id="CACVAX010000059">
    <property type="protein sequence ID" value="CAA6822292.1"/>
    <property type="molecule type" value="Genomic_DNA"/>
</dbReference>
<proteinExistence type="predicted"/>
<evidence type="ECO:0000256" key="6">
    <source>
        <dbReference type="SAM" id="Coils"/>
    </source>
</evidence>
<dbReference type="PANTHER" id="PTHR10465:SF0">
    <property type="entry name" value="SARCALUMENIN"/>
    <property type="match status" value="1"/>
</dbReference>
<keyword evidence="2" id="KW-0547">Nucleotide-binding</keyword>
<evidence type="ECO:0000313" key="8">
    <source>
        <dbReference type="EMBL" id="CAA6822292.1"/>
    </source>
</evidence>
<keyword evidence="3" id="KW-0378">Hydrolase</keyword>
<dbReference type="GO" id="GO:0016020">
    <property type="term" value="C:membrane"/>
    <property type="evidence" value="ECO:0007669"/>
    <property type="project" value="UniProtKB-SubCell"/>
</dbReference>
<name>A0A6S6TN08_9BACT</name>
<dbReference type="InterPro" id="IPR045063">
    <property type="entry name" value="Dynamin_N"/>
</dbReference>
<gene>
    <name evidence="8" type="ORF">HELGO_WM1864</name>
</gene>
<keyword evidence="5" id="KW-0472">Membrane</keyword>
<protein>
    <recommendedName>
        <fullName evidence="7">Dynamin N-terminal domain-containing protein</fullName>
    </recommendedName>
</protein>
<keyword evidence="6" id="KW-0175">Coiled coil</keyword>
<organism evidence="8">
    <name type="scientific">uncultured Sulfurovum sp</name>
    <dbReference type="NCBI Taxonomy" id="269237"/>
    <lineage>
        <taxon>Bacteria</taxon>
        <taxon>Pseudomonadati</taxon>
        <taxon>Campylobacterota</taxon>
        <taxon>Epsilonproteobacteria</taxon>
        <taxon>Campylobacterales</taxon>
        <taxon>Sulfurovaceae</taxon>
        <taxon>Sulfurovum</taxon>
        <taxon>environmental samples</taxon>
    </lineage>
</organism>
<evidence type="ECO:0000256" key="2">
    <source>
        <dbReference type="ARBA" id="ARBA00022741"/>
    </source>
</evidence>
<dbReference type="Gene3D" id="3.40.50.300">
    <property type="entry name" value="P-loop containing nucleotide triphosphate hydrolases"/>
    <property type="match status" value="1"/>
</dbReference>
<dbReference type="AlphaFoldDB" id="A0A6S6TN08"/>